<dbReference type="EMBL" id="CCFA01001583">
    <property type="protein sequence ID" value="CDR99814.1"/>
    <property type="molecule type" value="Genomic_DNA"/>
</dbReference>
<evidence type="ECO:0000313" key="1">
    <source>
        <dbReference type="EMBL" id="CDR99814.1"/>
    </source>
</evidence>
<dbReference type="Proteomes" id="UP000242770">
    <property type="component" value="Unassembled WGS sequence"/>
</dbReference>
<sequence length="41" mass="4226">MSSTYMALLSASSNRAIFAGSPASSGLSALFSTTAYLDYLT</sequence>
<organism evidence="1 2">
    <name type="scientific">Sporisorium scitamineum</name>
    <dbReference type="NCBI Taxonomy" id="49012"/>
    <lineage>
        <taxon>Eukaryota</taxon>
        <taxon>Fungi</taxon>
        <taxon>Dikarya</taxon>
        <taxon>Basidiomycota</taxon>
        <taxon>Ustilaginomycotina</taxon>
        <taxon>Ustilaginomycetes</taxon>
        <taxon>Ustilaginales</taxon>
        <taxon>Ustilaginaceae</taxon>
        <taxon>Sporisorium</taxon>
    </lineage>
</organism>
<evidence type="ECO:0000313" key="2">
    <source>
        <dbReference type="Proteomes" id="UP000242770"/>
    </source>
</evidence>
<proteinExistence type="predicted"/>
<name>A0A0F7RXK1_9BASI</name>
<protein>
    <submittedName>
        <fullName evidence="1">Uncharacterized protein</fullName>
    </submittedName>
</protein>
<accession>A0A0F7RXK1</accession>
<keyword evidence="2" id="KW-1185">Reference proteome</keyword>
<reference evidence="2" key="1">
    <citation type="submission" date="2014-06" db="EMBL/GenBank/DDBJ databases">
        <authorList>
            <person name="Berkman P.J."/>
        </authorList>
    </citation>
    <scope>NUCLEOTIDE SEQUENCE [LARGE SCALE GENOMIC DNA]</scope>
</reference>
<gene>
    <name evidence="1" type="primary">SSCI29260.1</name>
</gene>
<dbReference type="AlphaFoldDB" id="A0A0F7RXK1"/>